<feature type="region of interest" description="Disordered" evidence="2">
    <location>
        <begin position="203"/>
        <end position="529"/>
    </location>
</feature>
<dbReference type="SMART" id="SM01272">
    <property type="entry name" value="LsmAD"/>
    <property type="match status" value="1"/>
</dbReference>
<feature type="compositionally biased region" description="Low complexity" evidence="2">
    <location>
        <begin position="484"/>
        <end position="497"/>
    </location>
</feature>
<feature type="compositionally biased region" description="Polar residues" evidence="2">
    <location>
        <begin position="724"/>
        <end position="755"/>
    </location>
</feature>
<feature type="compositionally biased region" description="Basic and acidic residues" evidence="2">
    <location>
        <begin position="225"/>
        <end position="234"/>
    </location>
</feature>
<feature type="compositionally biased region" description="Low complexity" evidence="2">
    <location>
        <begin position="833"/>
        <end position="846"/>
    </location>
</feature>
<accession>G0MKU5</accession>
<dbReference type="PANTHER" id="PTHR12854:SF7">
    <property type="entry name" value="ATAXIN-2 HOMOLOG"/>
    <property type="match status" value="1"/>
</dbReference>
<dbReference type="PANTHER" id="PTHR12854">
    <property type="entry name" value="ATAXIN 2-RELATED"/>
    <property type="match status" value="1"/>
</dbReference>
<dbReference type="InterPro" id="IPR009604">
    <property type="entry name" value="LsmAD_domain"/>
</dbReference>
<feature type="compositionally biased region" description="Basic and acidic residues" evidence="2">
    <location>
        <begin position="324"/>
        <end position="333"/>
    </location>
</feature>
<comment type="similarity">
    <text evidence="1">Belongs to the ataxin-2 family.</text>
</comment>
<gene>
    <name evidence="4" type="primary">Cbn-atx-2</name>
    <name evidence="4" type="ORF">CAEBREN_14907</name>
</gene>
<feature type="domain" description="LsmAD" evidence="3">
    <location>
        <begin position="170"/>
        <end position="243"/>
    </location>
</feature>
<evidence type="ECO:0000259" key="3">
    <source>
        <dbReference type="SMART" id="SM01272"/>
    </source>
</evidence>
<dbReference type="OrthoDB" id="2275718at2759"/>
<feature type="compositionally biased region" description="Polar residues" evidence="2">
    <location>
        <begin position="341"/>
        <end position="355"/>
    </location>
</feature>
<feature type="region of interest" description="Disordered" evidence="2">
    <location>
        <begin position="627"/>
        <end position="653"/>
    </location>
</feature>
<feature type="compositionally biased region" description="Polar residues" evidence="2">
    <location>
        <begin position="389"/>
        <end position="414"/>
    </location>
</feature>
<dbReference type="eggNOG" id="KOG2375">
    <property type="taxonomic scope" value="Eukaryota"/>
</dbReference>
<evidence type="ECO:0000256" key="2">
    <source>
        <dbReference type="SAM" id="MobiDB-lite"/>
    </source>
</evidence>
<protein>
    <submittedName>
        <fullName evidence="4">CBN-ATX-2 protein</fullName>
    </submittedName>
</protein>
<feature type="compositionally biased region" description="Low complexity" evidence="2">
    <location>
        <begin position="923"/>
        <end position="935"/>
    </location>
</feature>
<feature type="compositionally biased region" description="Acidic residues" evidence="2">
    <location>
        <begin position="125"/>
        <end position="139"/>
    </location>
</feature>
<feature type="region of interest" description="Disordered" evidence="2">
    <location>
        <begin position="125"/>
        <end position="155"/>
    </location>
</feature>
<feature type="compositionally biased region" description="Polar residues" evidence="2">
    <location>
        <begin position="455"/>
        <end position="468"/>
    </location>
</feature>
<dbReference type="InterPro" id="IPR025852">
    <property type="entry name" value="SM_dom_ATX"/>
</dbReference>
<dbReference type="STRING" id="135651.G0MKU5"/>
<feature type="compositionally biased region" description="Pro residues" evidence="2">
    <location>
        <begin position="512"/>
        <end position="524"/>
    </location>
</feature>
<feature type="compositionally biased region" description="Polar residues" evidence="2">
    <location>
        <begin position="140"/>
        <end position="155"/>
    </location>
</feature>
<dbReference type="EMBL" id="GL379799">
    <property type="protein sequence ID" value="EGT34835.1"/>
    <property type="molecule type" value="Genomic_DNA"/>
</dbReference>
<dbReference type="InterPro" id="IPR045117">
    <property type="entry name" value="ATXN2-like"/>
</dbReference>
<dbReference type="InParanoid" id="G0MKU5"/>
<feature type="compositionally biased region" description="Low complexity" evidence="2">
    <location>
        <begin position="790"/>
        <end position="810"/>
    </location>
</feature>
<dbReference type="Pfam" id="PF14438">
    <property type="entry name" value="SM-ATX"/>
    <property type="match status" value="1"/>
</dbReference>
<feature type="region of interest" description="Disordered" evidence="2">
    <location>
        <begin position="722"/>
        <end position="852"/>
    </location>
</feature>
<feature type="compositionally biased region" description="Basic and acidic residues" evidence="2">
    <location>
        <begin position="271"/>
        <end position="282"/>
    </location>
</feature>
<proteinExistence type="inferred from homology"/>
<feature type="compositionally biased region" description="Low complexity" evidence="2">
    <location>
        <begin position="425"/>
        <end position="441"/>
    </location>
</feature>
<dbReference type="Proteomes" id="UP000008068">
    <property type="component" value="Unassembled WGS sequence"/>
</dbReference>
<sequence>MSAETGLAAVNPDVLFAIHDMVGRVIMIDTVDKKRYSGVLGAISEDFIFGVHCVVEITKENQSNLLRTESEVIDKMMFQYKDVVDFAFITEDEKKTHIASKFATDRQYHADAPFEDQELEAWEAGEDDDGIGGSIEDENTNFGSQSSRRNNHNNGAGWSVNEMFAVNEKLNVKTSFKPDLTQYTTVEVVGTDEDRARAERLAREIESNTSSKFMANLENDDDERDLDKITRQEDFDNGNNQRGGKRNNNYNQQPQQRRNQNITPNGQPVNRRAEGLRGDRRNSGSSSANNSRYNPQNVQQNYQPPPQQQQQQQNQKGGNYGNRRQNEDYRDNDWQMAKGKGQNQGDHSFRQQQKQMLDPRPISKQPEVDKGQGSGSRVTELKNWGNEFSIATSPKEQSPAPGSSPTPQGNSGNAWNRGPPTSLVAKGAAPEAAAHPVEPDASVTKTPHQKKEELPSTSEEVSNESNDGQQDDGDTISLTGRSETSSVVTTKSSSFKFNINAPEFKPRVAPSTPTPTTPTGPAPPSLTQVQPQQFVPQEYQQHPGMIPQGGPQGPQMGMPGMAPHMGPGGIPQNQGQPVIMWQPGQQAYQPNQQYPVPQAAMAGVPGQMYGPAAIAPTTVNQSAPVNQQIPTSAAGGPPVDGRQMNSQQRRDGEYRETQPMFYPYGQTGQIMAVQPQFYQAPYQGAIPQQYQMKAIPQQGHQGPYQQRFQQPQQQQLYMVPQGQNPQQRYQGPPHQSQQFAGEQGGPQSHPNSQPTTPGPRGGGDMNGQKNQQGPQQTQNGNTGMHREPEAGSNASQSGSASSQSGQRSGSPQTNAVQNVPQHQQGPPPHHAPPHVGAPHALPPHAGMQHAGPQQATMIQPMYYPQMMVPPQMQMQQNQHGKLIKCLAQMIYMFQGQQSLMGERADTGYAQNNFFDYRMPAYQQNQQHQQMHGGHMPRQNSIPQQYGGNQGVNQSSQQSQPPASQQQQQSGTPREQQQQQQPQQQAQSPQ</sequence>
<organism evidence="5">
    <name type="scientific">Caenorhabditis brenneri</name>
    <name type="common">Nematode worm</name>
    <dbReference type="NCBI Taxonomy" id="135651"/>
    <lineage>
        <taxon>Eukaryota</taxon>
        <taxon>Metazoa</taxon>
        <taxon>Ecdysozoa</taxon>
        <taxon>Nematoda</taxon>
        <taxon>Chromadorea</taxon>
        <taxon>Rhabditida</taxon>
        <taxon>Rhabditina</taxon>
        <taxon>Rhabditomorpha</taxon>
        <taxon>Rhabditoidea</taxon>
        <taxon>Rhabditidae</taxon>
        <taxon>Peloderinae</taxon>
        <taxon>Caenorhabditis</taxon>
    </lineage>
</organism>
<dbReference type="GO" id="GO:0003729">
    <property type="term" value="F:mRNA binding"/>
    <property type="evidence" value="ECO:0007669"/>
    <property type="project" value="TreeGrafter"/>
</dbReference>
<dbReference type="FunCoup" id="G0MKU5">
    <property type="interactions" value="289"/>
</dbReference>
<dbReference type="GO" id="GO:0010494">
    <property type="term" value="C:cytoplasmic stress granule"/>
    <property type="evidence" value="ECO:0007669"/>
    <property type="project" value="TreeGrafter"/>
</dbReference>
<evidence type="ECO:0000313" key="4">
    <source>
        <dbReference type="EMBL" id="EGT34835.1"/>
    </source>
</evidence>
<feature type="compositionally biased region" description="Low complexity" evidence="2">
    <location>
        <begin position="237"/>
        <end position="261"/>
    </location>
</feature>
<dbReference type="GO" id="GO:0034063">
    <property type="term" value="P:stress granule assembly"/>
    <property type="evidence" value="ECO:0007669"/>
    <property type="project" value="TreeGrafter"/>
</dbReference>
<name>G0MKU5_CAEBE</name>
<feature type="compositionally biased region" description="Low complexity" evidence="2">
    <location>
        <begin position="942"/>
        <end position="989"/>
    </location>
</feature>
<dbReference type="OMA" id="DWQMAKG"/>
<evidence type="ECO:0000313" key="5">
    <source>
        <dbReference type="Proteomes" id="UP000008068"/>
    </source>
</evidence>
<feature type="region of interest" description="Disordered" evidence="2">
    <location>
        <begin position="541"/>
        <end position="576"/>
    </location>
</feature>
<keyword evidence="5" id="KW-1185">Reference proteome</keyword>
<feature type="region of interest" description="Disordered" evidence="2">
    <location>
        <begin position="923"/>
        <end position="989"/>
    </location>
</feature>
<feature type="compositionally biased region" description="Low complexity" evidence="2">
    <location>
        <begin position="283"/>
        <end position="323"/>
    </location>
</feature>
<reference evidence="5" key="1">
    <citation type="submission" date="2011-07" db="EMBL/GenBank/DDBJ databases">
        <authorList>
            <consortium name="Caenorhabditis brenneri Sequencing and Analysis Consortium"/>
            <person name="Wilson R.K."/>
        </authorList>
    </citation>
    <scope>NUCLEOTIDE SEQUENCE [LARGE SCALE GENOMIC DNA]</scope>
    <source>
        <strain evidence="5">PB2801</strain>
    </source>
</reference>
<evidence type="ECO:0000256" key="1">
    <source>
        <dbReference type="ARBA" id="ARBA00007503"/>
    </source>
</evidence>
<feature type="compositionally biased region" description="Low complexity" evidence="2">
    <location>
        <begin position="766"/>
        <end position="783"/>
    </location>
</feature>
<dbReference type="AlphaFoldDB" id="G0MKU5"/>
<dbReference type="HOGENOM" id="CLU_014128_0_0_1"/>